<keyword evidence="3" id="KW-1185">Reference proteome</keyword>
<dbReference type="Proteomes" id="UP000297245">
    <property type="component" value="Unassembled WGS sequence"/>
</dbReference>
<feature type="region of interest" description="Disordered" evidence="1">
    <location>
        <begin position="79"/>
        <end position="103"/>
    </location>
</feature>
<evidence type="ECO:0000313" key="2">
    <source>
        <dbReference type="EMBL" id="THV02680.1"/>
    </source>
</evidence>
<organism evidence="2 3">
    <name type="scientific">Dendrothele bispora (strain CBS 962.96)</name>
    <dbReference type="NCBI Taxonomy" id="1314807"/>
    <lineage>
        <taxon>Eukaryota</taxon>
        <taxon>Fungi</taxon>
        <taxon>Dikarya</taxon>
        <taxon>Basidiomycota</taxon>
        <taxon>Agaricomycotina</taxon>
        <taxon>Agaricomycetes</taxon>
        <taxon>Agaricomycetidae</taxon>
        <taxon>Agaricales</taxon>
        <taxon>Agaricales incertae sedis</taxon>
        <taxon>Dendrothele</taxon>
    </lineage>
</organism>
<dbReference type="AlphaFoldDB" id="A0A4S8MIU8"/>
<sequence length="137" mass="14403">MSFGQVDNGNVVASQQDAAVDSGALDEQELQPGFRTRPASPLGLEELSNRRSNSSSHVSPFRSSSDLLQNSMSLYHLPSTSACVPAGSSPSHSQSSNTARLAPECNESITTRPLPAMPPASKATQIGCFQEAENARG</sequence>
<feature type="compositionally biased region" description="Low complexity" evidence="1">
    <location>
        <begin position="50"/>
        <end position="64"/>
    </location>
</feature>
<feature type="region of interest" description="Disordered" evidence="1">
    <location>
        <begin position="1"/>
        <end position="64"/>
    </location>
</feature>
<name>A0A4S8MIU8_DENBC</name>
<accession>A0A4S8MIU8</accession>
<protein>
    <submittedName>
        <fullName evidence="2">Uncharacterized protein</fullName>
    </submittedName>
</protein>
<proteinExistence type="predicted"/>
<evidence type="ECO:0000256" key="1">
    <source>
        <dbReference type="SAM" id="MobiDB-lite"/>
    </source>
</evidence>
<dbReference type="EMBL" id="ML179074">
    <property type="protein sequence ID" value="THV02680.1"/>
    <property type="molecule type" value="Genomic_DNA"/>
</dbReference>
<evidence type="ECO:0000313" key="3">
    <source>
        <dbReference type="Proteomes" id="UP000297245"/>
    </source>
</evidence>
<gene>
    <name evidence="2" type="ORF">K435DRAFT_852528</name>
</gene>
<feature type="compositionally biased region" description="Polar residues" evidence="1">
    <location>
        <begin position="1"/>
        <end position="17"/>
    </location>
</feature>
<reference evidence="2 3" key="1">
    <citation type="journal article" date="2019" name="Nat. Ecol. Evol.">
        <title>Megaphylogeny resolves global patterns of mushroom evolution.</title>
        <authorList>
            <person name="Varga T."/>
            <person name="Krizsan K."/>
            <person name="Foldi C."/>
            <person name="Dima B."/>
            <person name="Sanchez-Garcia M."/>
            <person name="Sanchez-Ramirez S."/>
            <person name="Szollosi G.J."/>
            <person name="Szarkandi J.G."/>
            <person name="Papp V."/>
            <person name="Albert L."/>
            <person name="Andreopoulos W."/>
            <person name="Angelini C."/>
            <person name="Antonin V."/>
            <person name="Barry K.W."/>
            <person name="Bougher N.L."/>
            <person name="Buchanan P."/>
            <person name="Buyck B."/>
            <person name="Bense V."/>
            <person name="Catcheside P."/>
            <person name="Chovatia M."/>
            <person name="Cooper J."/>
            <person name="Damon W."/>
            <person name="Desjardin D."/>
            <person name="Finy P."/>
            <person name="Geml J."/>
            <person name="Haridas S."/>
            <person name="Hughes K."/>
            <person name="Justo A."/>
            <person name="Karasinski D."/>
            <person name="Kautmanova I."/>
            <person name="Kiss B."/>
            <person name="Kocsube S."/>
            <person name="Kotiranta H."/>
            <person name="LaButti K.M."/>
            <person name="Lechner B.E."/>
            <person name="Liimatainen K."/>
            <person name="Lipzen A."/>
            <person name="Lukacs Z."/>
            <person name="Mihaltcheva S."/>
            <person name="Morgado L.N."/>
            <person name="Niskanen T."/>
            <person name="Noordeloos M.E."/>
            <person name="Ohm R.A."/>
            <person name="Ortiz-Santana B."/>
            <person name="Ovrebo C."/>
            <person name="Racz N."/>
            <person name="Riley R."/>
            <person name="Savchenko A."/>
            <person name="Shiryaev A."/>
            <person name="Soop K."/>
            <person name="Spirin V."/>
            <person name="Szebenyi C."/>
            <person name="Tomsovsky M."/>
            <person name="Tulloss R.E."/>
            <person name="Uehling J."/>
            <person name="Grigoriev I.V."/>
            <person name="Vagvolgyi C."/>
            <person name="Papp T."/>
            <person name="Martin F.M."/>
            <person name="Miettinen O."/>
            <person name="Hibbett D.S."/>
            <person name="Nagy L.G."/>
        </authorList>
    </citation>
    <scope>NUCLEOTIDE SEQUENCE [LARGE SCALE GENOMIC DNA]</scope>
    <source>
        <strain evidence="2 3">CBS 962.96</strain>
    </source>
</reference>